<dbReference type="STRING" id="391625.PPSIR1_08661"/>
<evidence type="ECO:0000256" key="2">
    <source>
        <dbReference type="SAM" id="SignalP"/>
    </source>
</evidence>
<evidence type="ECO:0008006" key="5">
    <source>
        <dbReference type="Google" id="ProtNLM"/>
    </source>
</evidence>
<proteinExistence type="predicted"/>
<evidence type="ECO:0000313" key="3">
    <source>
        <dbReference type="EMBL" id="EDM78243.1"/>
    </source>
</evidence>
<name>A6G7A9_9BACT</name>
<keyword evidence="2" id="KW-0732">Signal</keyword>
<dbReference type="AlphaFoldDB" id="A6G7A9"/>
<accession>A6G7A9</accession>
<keyword evidence="4" id="KW-1185">Reference proteome</keyword>
<feature type="compositionally biased region" description="Acidic residues" evidence="1">
    <location>
        <begin position="72"/>
        <end position="89"/>
    </location>
</feature>
<sequence length="440" mass="48460">MPLRSASKRVLVLPLIAFGLCACEPPSGPGLDGDEAAEDTEDTDADSDTETTGTDTDTESTESTESTGTETTDSESSESESESESESSESESTTGEPIVPELVTQDGFDPLRDRWVRSFELDDDTDGLLTVNPVTGVESVLVDTWPWPADHRTTVRQFALDRPLDWAYVFVRHSYFSEEEGLYCALEEYVRADLETGEVEHLEEIEVICCDDCGDGREFDSPIIDPHTDTLRYIYADCDPNACSFYVREADPLTLEILDSEFVYDGYCEWGDEFECTEGLFESAPRGLTTSPVHDANTVVFTEPANWEHFSPYSEPAATQLLAELAPSLGGVELGLNQYRKYTTLDYANARAYVVLPVTGGYATVLQPIDGSPSSPATLVHAGSPDDEPPMSTRCITDVAFDSVRDRLLYYRHKWSVSCPDDDAYFAVDVDSGTIELLAP</sequence>
<reference evidence="3 4" key="1">
    <citation type="submission" date="2007-06" db="EMBL/GenBank/DDBJ databases">
        <authorList>
            <person name="Shimkets L."/>
            <person name="Ferriera S."/>
            <person name="Johnson J."/>
            <person name="Kravitz S."/>
            <person name="Beeson K."/>
            <person name="Sutton G."/>
            <person name="Rogers Y.-H."/>
            <person name="Friedman R."/>
            <person name="Frazier M."/>
            <person name="Venter J.C."/>
        </authorList>
    </citation>
    <scope>NUCLEOTIDE SEQUENCE [LARGE SCALE GENOMIC DNA]</scope>
    <source>
        <strain evidence="3 4">SIR-1</strain>
    </source>
</reference>
<comment type="caution">
    <text evidence="3">The sequence shown here is derived from an EMBL/GenBank/DDBJ whole genome shotgun (WGS) entry which is preliminary data.</text>
</comment>
<dbReference type="Proteomes" id="UP000005801">
    <property type="component" value="Unassembled WGS sequence"/>
</dbReference>
<feature type="region of interest" description="Disordered" evidence="1">
    <location>
        <begin position="24"/>
        <end position="105"/>
    </location>
</feature>
<dbReference type="RefSeq" id="WP_006972604.1">
    <property type="nucleotide sequence ID" value="NZ_ABCS01000033.1"/>
</dbReference>
<dbReference type="PROSITE" id="PS51257">
    <property type="entry name" value="PROKAR_LIPOPROTEIN"/>
    <property type="match status" value="1"/>
</dbReference>
<dbReference type="EMBL" id="ABCS01000033">
    <property type="protein sequence ID" value="EDM78243.1"/>
    <property type="molecule type" value="Genomic_DNA"/>
</dbReference>
<feature type="chain" id="PRO_5002697165" description="Lipoprotein" evidence="2">
    <location>
        <begin position="23"/>
        <end position="440"/>
    </location>
</feature>
<feature type="compositionally biased region" description="Acidic residues" evidence="1">
    <location>
        <begin position="32"/>
        <end position="49"/>
    </location>
</feature>
<organism evidence="3 4">
    <name type="scientific">Plesiocystis pacifica SIR-1</name>
    <dbReference type="NCBI Taxonomy" id="391625"/>
    <lineage>
        <taxon>Bacteria</taxon>
        <taxon>Pseudomonadati</taxon>
        <taxon>Myxococcota</taxon>
        <taxon>Polyangia</taxon>
        <taxon>Nannocystales</taxon>
        <taxon>Nannocystaceae</taxon>
        <taxon>Plesiocystis</taxon>
    </lineage>
</organism>
<evidence type="ECO:0000313" key="4">
    <source>
        <dbReference type="Proteomes" id="UP000005801"/>
    </source>
</evidence>
<evidence type="ECO:0000256" key="1">
    <source>
        <dbReference type="SAM" id="MobiDB-lite"/>
    </source>
</evidence>
<protein>
    <recommendedName>
        <fullName evidence="5">Lipoprotein</fullName>
    </recommendedName>
</protein>
<feature type="signal peptide" evidence="2">
    <location>
        <begin position="1"/>
        <end position="22"/>
    </location>
</feature>
<gene>
    <name evidence="3" type="ORF">PPSIR1_08661</name>
</gene>